<accession>A0A2M4CAW4</accession>
<dbReference type="AlphaFoldDB" id="A0A2M4CAW4"/>
<name>A0A2M4CAW4_9DIPT</name>
<dbReference type="EMBL" id="GGFJ01013313">
    <property type="protein sequence ID" value="MBW62454.1"/>
    <property type="molecule type" value="Transcribed_RNA"/>
</dbReference>
<reference evidence="2" key="1">
    <citation type="submission" date="2018-01" db="EMBL/GenBank/DDBJ databases">
        <title>An insight into the sialome of Amazonian anophelines.</title>
        <authorList>
            <person name="Ribeiro J.M."/>
            <person name="Scarpassa V."/>
            <person name="Calvo E."/>
        </authorList>
    </citation>
    <scope>NUCLEOTIDE SEQUENCE</scope>
    <source>
        <tissue evidence="2">Salivary glands</tissue>
    </source>
</reference>
<sequence length="84" mass="8866">MTTAATVTAAWRCAPSASARHCSTVSCPSACGRSDRWPSLHDSPSVACFGSGANRCPIVPPSGDGDGRHHHHHRRQQRSDPGCC</sequence>
<proteinExistence type="predicted"/>
<organism evidence="2">
    <name type="scientific">Anopheles marajoara</name>
    <dbReference type="NCBI Taxonomy" id="58244"/>
    <lineage>
        <taxon>Eukaryota</taxon>
        <taxon>Metazoa</taxon>
        <taxon>Ecdysozoa</taxon>
        <taxon>Arthropoda</taxon>
        <taxon>Hexapoda</taxon>
        <taxon>Insecta</taxon>
        <taxon>Pterygota</taxon>
        <taxon>Neoptera</taxon>
        <taxon>Endopterygota</taxon>
        <taxon>Diptera</taxon>
        <taxon>Nematocera</taxon>
        <taxon>Culicoidea</taxon>
        <taxon>Culicidae</taxon>
        <taxon>Anophelinae</taxon>
        <taxon>Anopheles</taxon>
    </lineage>
</organism>
<evidence type="ECO:0000313" key="2">
    <source>
        <dbReference type="EMBL" id="MBW62454.1"/>
    </source>
</evidence>
<protein>
    <submittedName>
        <fullName evidence="2">Putative secreted protein</fullName>
    </submittedName>
</protein>
<feature type="region of interest" description="Disordered" evidence="1">
    <location>
        <begin position="59"/>
        <end position="84"/>
    </location>
</feature>
<evidence type="ECO:0000256" key="1">
    <source>
        <dbReference type="SAM" id="MobiDB-lite"/>
    </source>
</evidence>